<dbReference type="InterPro" id="IPR029058">
    <property type="entry name" value="AB_hydrolase_fold"/>
</dbReference>
<dbReference type="PROSITE" id="PS01174">
    <property type="entry name" value="LIPASE_GDXG_SER"/>
    <property type="match status" value="1"/>
</dbReference>
<evidence type="ECO:0000256" key="3">
    <source>
        <dbReference type="PROSITE-ProRule" id="PRU10038"/>
    </source>
</evidence>
<dbReference type="InterPro" id="IPR050300">
    <property type="entry name" value="GDXG_lipolytic_enzyme"/>
</dbReference>
<proteinExistence type="inferred from homology"/>
<dbReference type="GO" id="GO:0016787">
    <property type="term" value="F:hydrolase activity"/>
    <property type="evidence" value="ECO:0007669"/>
    <property type="project" value="UniProtKB-KW"/>
</dbReference>
<dbReference type="Pfam" id="PF07859">
    <property type="entry name" value="Abhydrolase_3"/>
    <property type="match status" value="1"/>
</dbReference>
<evidence type="ECO:0000256" key="1">
    <source>
        <dbReference type="ARBA" id="ARBA00010515"/>
    </source>
</evidence>
<dbReference type="PANTHER" id="PTHR48081:SF8">
    <property type="entry name" value="ALPHA_BETA HYDROLASE FOLD-3 DOMAIN-CONTAINING PROTEIN-RELATED"/>
    <property type="match status" value="1"/>
</dbReference>
<keyword evidence="6" id="KW-1185">Reference proteome</keyword>
<feature type="active site" evidence="3">
    <location>
        <position position="171"/>
    </location>
</feature>
<dbReference type="InterPro" id="IPR013094">
    <property type="entry name" value="AB_hydrolase_3"/>
</dbReference>
<sequence>MKEAPESSRHSTIIIHHRNGRSFYTRFLHFIVRHLRDYLGKPKEKQPKGCPRASPHKIVRRTCEVSERCVEDIYLYDIVPRHLRRKDKPVIKKRIYYFSGGGWQSPPSSQHWQLCAKLARDMSNTATTLVSYPLAPNNPAPDSFPLLLRLYRTLMRDAEEKREKVIFAGDSSGANIVLALVLEALREDVTRMDSADVKDERIPYPSAIMAICPSTDLTRSNPDIEKLKSKDPFLTPDFINSTARAWTGDWDATDRRVSPINADISLLAKRGIKVHGVTGGYDILAPDAIMFRDRLARERVSGEWLEWDQQMHCFVLTWPYGVPEGREGTGWIIDMLKSE</sequence>
<dbReference type="Proteomes" id="UP000800093">
    <property type="component" value="Unassembled WGS sequence"/>
</dbReference>
<keyword evidence="2" id="KW-0378">Hydrolase</keyword>
<evidence type="ECO:0000256" key="2">
    <source>
        <dbReference type="ARBA" id="ARBA00022801"/>
    </source>
</evidence>
<dbReference type="InterPro" id="IPR033140">
    <property type="entry name" value="Lipase_GDXG_put_SER_AS"/>
</dbReference>
<evidence type="ECO:0000313" key="6">
    <source>
        <dbReference type="Proteomes" id="UP000800093"/>
    </source>
</evidence>
<comment type="caution">
    <text evidence="5">The sequence shown here is derived from an EMBL/GenBank/DDBJ whole genome shotgun (WGS) entry which is preliminary data.</text>
</comment>
<protein>
    <submittedName>
        <fullName evidence="5">Alpha/beta-hydrolase</fullName>
    </submittedName>
</protein>
<dbReference type="Gene3D" id="3.40.50.1820">
    <property type="entry name" value="alpha/beta hydrolase"/>
    <property type="match status" value="1"/>
</dbReference>
<dbReference type="OrthoDB" id="2152029at2759"/>
<dbReference type="AlphaFoldDB" id="A0A9P4N9Y6"/>
<name>A0A9P4N9Y6_9PLEO</name>
<gene>
    <name evidence="5" type="ORF">CC78DRAFT_453138</name>
</gene>
<reference evidence="6" key="1">
    <citation type="journal article" date="2020" name="Stud. Mycol.">
        <title>101 Dothideomycetes genomes: A test case for predicting lifestyles and emergence of pathogens.</title>
        <authorList>
            <person name="Haridas S."/>
            <person name="Albert R."/>
            <person name="Binder M."/>
            <person name="Bloem J."/>
            <person name="LaButti K."/>
            <person name="Salamov A."/>
            <person name="Andreopoulos B."/>
            <person name="Baker S."/>
            <person name="Barry K."/>
            <person name="Bills G."/>
            <person name="Bluhm B."/>
            <person name="Cannon C."/>
            <person name="Castanera R."/>
            <person name="Culley D."/>
            <person name="Daum C."/>
            <person name="Ezra D."/>
            <person name="Gonzalez J."/>
            <person name="Henrissat B."/>
            <person name="Kuo A."/>
            <person name="Liang C."/>
            <person name="Lipzen A."/>
            <person name="Lutzoni F."/>
            <person name="Magnuson J."/>
            <person name="Mondo S."/>
            <person name="Nolan M."/>
            <person name="Ohm R."/>
            <person name="Pangilinan J."/>
            <person name="Park H.-J."/>
            <person name="Ramirez L."/>
            <person name="Alfaro M."/>
            <person name="Sun H."/>
            <person name="Tritt A."/>
            <person name="Yoshinaga Y."/>
            <person name="Zwiers L.-H."/>
            <person name="Turgeon B."/>
            <person name="Goodwin S."/>
            <person name="Spatafora J."/>
            <person name="Crous P."/>
            <person name="Grigoriev I."/>
        </authorList>
    </citation>
    <scope>NUCLEOTIDE SEQUENCE [LARGE SCALE GENOMIC DNA]</scope>
    <source>
        <strain evidence="6">CBS 304.66</strain>
    </source>
</reference>
<dbReference type="EMBL" id="ML986582">
    <property type="protein sequence ID" value="KAF2269344.1"/>
    <property type="molecule type" value="Genomic_DNA"/>
</dbReference>
<evidence type="ECO:0000313" key="5">
    <source>
        <dbReference type="EMBL" id="KAF2269344.1"/>
    </source>
</evidence>
<evidence type="ECO:0000259" key="4">
    <source>
        <dbReference type="Pfam" id="PF07859"/>
    </source>
</evidence>
<organism evidence="5 6">
    <name type="scientific">Lojkania enalia</name>
    <dbReference type="NCBI Taxonomy" id="147567"/>
    <lineage>
        <taxon>Eukaryota</taxon>
        <taxon>Fungi</taxon>
        <taxon>Dikarya</taxon>
        <taxon>Ascomycota</taxon>
        <taxon>Pezizomycotina</taxon>
        <taxon>Dothideomycetes</taxon>
        <taxon>Pleosporomycetidae</taxon>
        <taxon>Pleosporales</taxon>
        <taxon>Pleosporales incertae sedis</taxon>
        <taxon>Lojkania</taxon>
    </lineage>
</organism>
<accession>A0A9P4N9Y6</accession>
<feature type="domain" description="Alpha/beta hydrolase fold-3" evidence="4">
    <location>
        <begin position="96"/>
        <end position="315"/>
    </location>
</feature>
<comment type="similarity">
    <text evidence="1">Belongs to the 'GDXG' lipolytic enzyme family.</text>
</comment>
<dbReference type="PANTHER" id="PTHR48081">
    <property type="entry name" value="AB HYDROLASE SUPERFAMILY PROTEIN C4A8.06C"/>
    <property type="match status" value="1"/>
</dbReference>
<dbReference type="SUPFAM" id="SSF53474">
    <property type="entry name" value="alpha/beta-Hydrolases"/>
    <property type="match status" value="1"/>
</dbReference>